<dbReference type="RefSeq" id="WP_140848387.1">
    <property type="nucleotide sequence ID" value="NZ_RCZC01000001.1"/>
</dbReference>
<keyword evidence="14" id="KW-1185">Reference proteome</keyword>
<keyword evidence="5 12" id="KW-0349">Heme</keyword>
<keyword evidence="6 12" id="KW-0812">Transmembrane</keyword>
<keyword evidence="8 12" id="KW-0249">Electron transport</keyword>
<evidence type="ECO:0000256" key="1">
    <source>
        <dbReference type="ARBA" id="ARBA00004651"/>
    </source>
</evidence>
<feature type="transmembrane region" description="Helical" evidence="12">
    <location>
        <begin position="57"/>
        <end position="78"/>
    </location>
</feature>
<dbReference type="GO" id="GO:0016682">
    <property type="term" value="F:oxidoreductase activity, acting on diphenols and related substances as donors, oxygen as acceptor"/>
    <property type="evidence" value="ECO:0007669"/>
    <property type="project" value="TreeGrafter"/>
</dbReference>
<keyword evidence="4 12" id="KW-1003">Cell membrane</keyword>
<feature type="transmembrane region" description="Helical" evidence="12">
    <location>
        <begin position="323"/>
        <end position="347"/>
    </location>
</feature>
<evidence type="ECO:0000256" key="11">
    <source>
        <dbReference type="ARBA" id="ARBA00023136"/>
    </source>
</evidence>
<dbReference type="PANTHER" id="PTHR30365:SF14">
    <property type="entry name" value="CYTOCHROME BD MENAQUINOL OXIDASE SUBUNIT I-RELATED"/>
    <property type="match status" value="1"/>
</dbReference>
<evidence type="ECO:0000256" key="6">
    <source>
        <dbReference type="ARBA" id="ARBA00022692"/>
    </source>
</evidence>
<feature type="transmembrane region" description="Helical" evidence="12">
    <location>
        <begin position="98"/>
        <end position="119"/>
    </location>
</feature>
<comment type="similarity">
    <text evidence="2 12">Belongs to the cytochrome ubiquinol oxidase subunit 1 family.</text>
</comment>
<evidence type="ECO:0000256" key="12">
    <source>
        <dbReference type="PIRNR" id="PIRNR006446"/>
    </source>
</evidence>
<protein>
    <submittedName>
        <fullName evidence="13">Cytochrome ubiquinol oxidase subunit I</fullName>
    </submittedName>
</protein>
<keyword evidence="7 12" id="KW-0479">Metal-binding</keyword>
<dbReference type="PIRSF" id="PIRSF006446">
    <property type="entry name" value="Cyt_quinol_oxidase_1"/>
    <property type="match status" value="1"/>
</dbReference>
<evidence type="ECO:0000256" key="9">
    <source>
        <dbReference type="ARBA" id="ARBA00022989"/>
    </source>
</evidence>
<feature type="transmembrane region" description="Helical" evidence="12">
    <location>
        <begin position="15"/>
        <end position="36"/>
    </location>
</feature>
<keyword evidence="3 12" id="KW-0813">Transport</keyword>
<evidence type="ECO:0000256" key="7">
    <source>
        <dbReference type="ARBA" id="ARBA00022723"/>
    </source>
</evidence>
<dbReference type="GO" id="GO:0070069">
    <property type="term" value="C:cytochrome complex"/>
    <property type="evidence" value="ECO:0007669"/>
    <property type="project" value="UniProtKB-UniRule"/>
</dbReference>
<evidence type="ECO:0000256" key="8">
    <source>
        <dbReference type="ARBA" id="ARBA00022982"/>
    </source>
</evidence>
<evidence type="ECO:0000256" key="10">
    <source>
        <dbReference type="ARBA" id="ARBA00023004"/>
    </source>
</evidence>
<evidence type="ECO:0000256" key="2">
    <source>
        <dbReference type="ARBA" id="ARBA00009819"/>
    </source>
</evidence>
<feature type="transmembrane region" description="Helical" evidence="12">
    <location>
        <begin position="404"/>
        <end position="432"/>
    </location>
</feature>
<organism evidence="13 14">
    <name type="scientific">Sphingomonas glacialis</name>
    <dbReference type="NCBI Taxonomy" id="658225"/>
    <lineage>
        <taxon>Bacteria</taxon>
        <taxon>Pseudomonadati</taxon>
        <taxon>Pseudomonadota</taxon>
        <taxon>Alphaproteobacteria</taxon>
        <taxon>Sphingomonadales</taxon>
        <taxon>Sphingomonadaceae</taxon>
        <taxon>Sphingomonas</taxon>
    </lineage>
</organism>
<dbReference type="GO" id="GO:0046872">
    <property type="term" value="F:metal ion binding"/>
    <property type="evidence" value="ECO:0007669"/>
    <property type="project" value="UniProtKB-UniRule"/>
</dbReference>
<evidence type="ECO:0000256" key="3">
    <source>
        <dbReference type="ARBA" id="ARBA00022448"/>
    </source>
</evidence>
<comment type="subcellular location">
    <subcellularLocation>
        <location evidence="12">Cell inner membrane</location>
    </subcellularLocation>
    <subcellularLocation>
        <location evidence="1">Cell membrane</location>
        <topology evidence="1">Multi-pass membrane protein</topology>
    </subcellularLocation>
</comment>
<evidence type="ECO:0000313" key="14">
    <source>
        <dbReference type="Proteomes" id="UP000319931"/>
    </source>
</evidence>
<keyword evidence="9 12" id="KW-1133">Transmembrane helix</keyword>
<dbReference type="GO" id="GO:0009055">
    <property type="term" value="F:electron transfer activity"/>
    <property type="evidence" value="ECO:0007669"/>
    <property type="project" value="UniProtKB-UniRule"/>
</dbReference>
<keyword evidence="10 12" id="KW-0408">Iron</keyword>
<dbReference type="Proteomes" id="UP000319931">
    <property type="component" value="Unassembled WGS sequence"/>
</dbReference>
<name>A0A502G594_9SPHN</name>
<gene>
    <name evidence="13" type="ORF">EAH76_03225</name>
</gene>
<dbReference type="AlphaFoldDB" id="A0A502G594"/>
<proteinExistence type="inferred from homology"/>
<dbReference type="InterPro" id="IPR002585">
    <property type="entry name" value="Cyt-d_ubiquinol_oxidase_su_1"/>
</dbReference>
<feature type="transmembrane region" description="Helical" evidence="12">
    <location>
        <begin position="192"/>
        <end position="211"/>
    </location>
</feature>
<dbReference type="Pfam" id="PF01654">
    <property type="entry name" value="Cyt_bd_oxida_I"/>
    <property type="match status" value="1"/>
</dbReference>
<feature type="transmembrane region" description="Helical" evidence="12">
    <location>
        <begin position="223"/>
        <end position="240"/>
    </location>
</feature>
<keyword evidence="11 12" id="KW-0472">Membrane</keyword>
<feature type="transmembrane region" description="Helical" evidence="12">
    <location>
        <begin position="128"/>
        <end position="148"/>
    </location>
</feature>
<evidence type="ECO:0000313" key="13">
    <source>
        <dbReference type="EMBL" id="TPG56731.1"/>
    </source>
</evidence>
<evidence type="ECO:0000256" key="4">
    <source>
        <dbReference type="ARBA" id="ARBA00022475"/>
    </source>
</evidence>
<dbReference type="GO" id="GO:0020037">
    <property type="term" value="F:heme binding"/>
    <property type="evidence" value="ECO:0007669"/>
    <property type="project" value="TreeGrafter"/>
</dbReference>
<feature type="transmembrane region" description="Helical" evidence="12">
    <location>
        <begin position="359"/>
        <end position="380"/>
    </location>
</feature>
<reference evidence="13 14" key="1">
    <citation type="journal article" date="2019" name="Environ. Microbiol.">
        <title>Species interactions and distinct microbial communities in high Arctic permafrost affected cryosols are associated with the CH4 and CO2 gas fluxes.</title>
        <authorList>
            <person name="Altshuler I."/>
            <person name="Hamel J."/>
            <person name="Turney S."/>
            <person name="Magnuson E."/>
            <person name="Levesque R."/>
            <person name="Greer C."/>
            <person name="Whyte L.G."/>
        </authorList>
    </citation>
    <scope>NUCLEOTIDE SEQUENCE [LARGE SCALE GENOMIC DNA]</scope>
    <source>
        <strain evidence="13 14">E6.1</strain>
    </source>
</reference>
<dbReference type="GO" id="GO:0005886">
    <property type="term" value="C:plasma membrane"/>
    <property type="evidence" value="ECO:0007669"/>
    <property type="project" value="UniProtKB-SubCell"/>
</dbReference>
<dbReference type="EMBL" id="RCZC01000001">
    <property type="protein sequence ID" value="TPG56731.1"/>
    <property type="molecule type" value="Genomic_DNA"/>
</dbReference>
<dbReference type="PANTHER" id="PTHR30365">
    <property type="entry name" value="CYTOCHROME D UBIQUINOL OXIDASE"/>
    <property type="match status" value="1"/>
</dbReference>
<comment type="caution">
    <text evidence="13">The sequence shown here is derived from an EMBL/GenBank/DDBJ whole genome shotgun (WGS) entry which is preliminary data.</text>
</comment>
<sequence>MLEHIDAVTLARAQFAFTVSFHFIFPSFSIGLASFLMVLEAQWLRTGDATYKILYRYWLKIFAVAFGMGVVSGIVLSYQIGTNWSVFSAKAGPIVGPLMAYEVLTAFFLEAGFLGVMLFGEGKVGKELHFLATCMVALGTLISTTWIISVNSWMQTPVGFLINAHGQFVPAGSWLTIIFNPSFPYRLVHTVIAAYLTTALVVGGVGGYHLLRTPGDAGVRRMFSMAMWMMALLTPLQILAGDAHGLNTLKYQPAKVLAMEGDYDPSPHGAPLVLFGLPSNAEARVRYKLEIPRIGSLILRHDPNASLPGLKDFPRSQWAPVPIVFWSFRIMVGLGFAMLGLGLASLFARWRGRLYEARLIHWGAMLMGPAGFVAVIAGWVTTEVGRQPYTVFGYLLTAHSHSPLAAPAVAASLVAFVIVYFAVFGAGIFYVLRLMAARPMPGEQGPPSIPQHAAGVTPAPALDADHSLPGALQ</sequence>
<dbReference type="OrthoDB" id="9807042at2"/>
<evidence type="ECO:0000256" key="5">
    <source>
        <dbReference type="ARBA" id="ARBA00022617"/>
    </source>
</evidence>
<accession>A0A502G594</accession>
<dbReference type="GO" id="GO:0019646">
    <property type="term" value="P:aerobic electron transport chain"/>
    <property type="evidence" value="ECO:0007669"/>
    <property type="project" value="InterPro"/>
</dbReference>